<organism evidence="2 3">
    <name type="scientific">Colletotrichum plurivorum</name>
    <dbReference type="NCBI Taxonomy" id="2175906"/>
    <lineage>
        <taxon>Eukaryota</taxon>
        <taxon>Fungi</taxon>
        <taxon>Dikarya</taxon>
        <taxon>Ascomycota</taxon>
        <taxon>Pezizomycotina</taxon>
        <taxon>Sordariomycetes</taxon>
        <taxon>Hypocreomycetidae</taxon>
        <taxon>Glomerellales</taxon>
        <taxon>Glomerellaceae</taxon>
        <taxon>Colletotrichum</taxon>
        <taxon>Colletotrichum orchidearum species complex</taxon>
    </lineage>
</organism>
<sequence>MRPSTIIPFLVGLVAAVPTGNAGEDLPPPDKVRIAGVTYGGNGCPAGSVGSAISDKRDIMTLIFDEFSAEAGPGIAPSKGRSMCQLNIKVDVPSGWSFTFVQSTTRGYAMLPKGVTGVCKAKYYFSGEAQNGPTQSLELYGLTKGDYTKSDQLFLQSLVYSPCGEQAMLNVQTSVALDHPKSVKEDSLLTVSTRHAICSLGVLTTLPQVDSHDLKFTQLYRLQWRRCPEN</sequence>
<dbReference type="AlphaFoldDB" id="A0A8H6K5U6"/>
<accession>A0A8H6K5U6</accession>
<dbReference type="Pfam" id="PF14273">
    <property type="entry name" value="DUF4360"/>
    <property type="match status" value="1"/>
</dbReference>
<dbReference type="Proteomes" id="UP000654918">
    <property type="component" value="Unassembled WGS sequence"/>
</dbReference>
<dbReference type="EMBL" id="WIGO01000186">
    <property type="protein sequence ID" value="KAF6824786.1"/>
    <property type="molecule type" value="Genomic_DNA"/>
</dbReference>
<evidence type="ECO:0000256" key="1">
    <source>
        <dbReference type="SAM" id="SignalP"/>
    </source>
</evidence>
<protein>
    <submittedName>
        <fullName evidence="2">Secreted protein</fullName>
    </submittedName>
</protein>
<dbReference type="PANTHER" id="PTHR38847:SF1">
    <property type="entry name" value="PSEUDOURIDINE SYNTHASE RSUA_RLUA-LIKE DOMAIN-CONTAINING PROTEIN"/>
    <property type="match status" value="1"/>
</dbReference>
<keyword evidence="3" id="KW-1185">Reference proteome</keyword>
<dbReference type="InterPro" id="IPR025649">
    <property type="entry name" value="DUF4360"/>
</dbReference>
<name>A0A8H6K5U6_9PEZI</name>
<proteinExistence type="predicted"/>
<dbReference type="PANTHER" id="PTHR38847">
    <property type="match status" value="1"/>
</dbReference>
<reference evidence="2" key="1">
    <citation type="journal article" date="2020" name="Phytopathology">
        <title>Genome Sequence Resources of Colletotrichum truncatum, C. plurivorum, C. musicola, and C. sojae: Four Species Pathogenic to Soybean (Glycine max).</title>
        <authorList>
            <person name="Rogerio F."/>
            <person name="Boufleur T.R."/>
            <person name="Ciampi-Guillardi M."/>
            <person name="Sukno S.A."/>
            <person name="Thon M.R."/>
            <person name="Massola Junior N.S."/>
            <person name="Baroncelli R."/>
        </authorList>
    </citation>
    <scope>NUCLEOTIDE SEQUENCE</scope>
    <source>
        <strain evidence="2">LFN00145</strain>
    </source>
</reference>
<gene>
    <name evidence="2" type="ORF">CPLU01_10650</name>
</gene>
<feature type="signal peptide" evidence="1">
    <location>
        <begin position="1"/>
        <end position="16"/>
    </location>
</feature>
<feature type="chain" id="PRO_5034262277" evidence="1">
    <location>
        <begin position="17"/>
        <end position="230"/>
    </location>
</feature>
<comment type="caution">
    <text evidence="2">The sequence shown here is derived from an EMBL/GenBank/DDBJ whole genome shotgun (WGS) entry which is preliminary data.</text>
</comment>
<evidence type="ECO:0000313" key="3">
    <source>
        <dbReference type="Proteomes" id="UP000654918"/>
    </source>
</evidence>
<evidence type="ECO:0000313" key="2">
    <source>
        <dbReference type="EMBL" id="KAF6824786.1"/>
    </source>
</evidence>
<keyword evidence="1" id="KW-0732">Signal</keyword>